<evidence type="ECO:0000313" key="3">
    <source>
        <dbReference type="Proteomes" id="UP000077266"/>
    </source>
</evidence>
<dbReference type="Proteomes" id="UP000077266">
    <property type="component" value="Unassembled WGS sequence"/>
</dbReference>
<keyword evidence="3" id="KW-1185">Reference proteome</keyword>
<dbReference type="AlphaFoldDB" id="A0A165GE37"/>
<reference evidence="2 3" key="1">
    <citation type="journal article" date="2016" name="Mol. Biol. Evol.">
        <title>Comparative Genomics of Early-Diverging Mushroom-Forming Fungi Provides Insights into the Origins of Lignocellulose Decay Capabilities.</title>
        <authorList>
            <person name="Nagy L.G."/>
            <person name="Riley R."/>
            <person name="Tritt A."/>
            <person name="Adam C."/>
            <person name="Daum C."/>
            <person name="Floudas D."/>
            <person name="Sun H."/>
            <person name="Yadav J.S."/>
            <person name="Pangilinan J."/>
            <person name="Larsson K.H."/>
            <person name="Matsuura K."/>
            <person name="Barry K."/>
            <person name="Labutti K."/>
            <person name="Kuo R."/>
            <person name="Ohm R.A."/>
            <person name="Bhattacharya S.S."/>
            <person name="Shirouzu T."/>
            <person name="Yoshinaga Y."/>
            <person name="Martin F.M."/>
            <person name="Grigoriev I.V."/>
            <person name="Hibbett D.S."/>
        </authorList>
    </citation>
    <scope>NUCLEOTIDE SEQUENCE [LARGE SCALE GENOMIC DNA]</scope>
    <source>
        <strain evidence="2 3">HHB12029</strain>
    </source>
</reference>
<dbReference type="InParanoid" id="A0A165GE37"/>
<evidence type="ECO:0000313" key="2">
    <source>
        <dbReference type="EMBL" id="KZV90384.1"/>
    </source>
</evidence>
<protein>
    <submittedName>
        <fullName evidence="2">Uncharacterized protein</fullName>
    </submittedName>
</protein>
<gene>
    <name evidence="2" type="ORF">EXIGLDRAFT_121765</name>
</gene>
<feature type="region of interest" description="Disordered" evidence="1">
    <location>
        <begin position="96"/>
        <end position="130"/>
    </location>
</feature>
<organism evidence="2 3">
    <name type="scientific">Exidia glandulosa HHB12029</name>
    <dbReference type="NCBI Taxonomy" id="1314781"/>
    <lineage>
        <taxon>Eukaryota</taxon>
        <taxon>Fungi</taxon>
        <taxon>Dikarya</taxon>
        <taxon>Basidiomycota</taxon>
        <taxon>Agaricomycotina</taxon>
        <taxon>Agaricomycetes</taxon>
        <taxon>Auriculariales</taxon>
        <taxon>Exidiaceae</taxon>
        <taxon>Exidia</taxon>
    </lineage>
</organism>
<dbReference type="EMBL" id="KV426050">
    <property type="protein sequence ID" value="KZV90384.1"/>
    <property type="molecule type" value="Genomic_DNA"/>
</dbReference>
<name>A0A165GE37_EXIGL</name>
<evidence type="ECO:0000256" key="1">
    <source>
        <dbReference type="SAM" id="MobiDB-lite"/>
    </source>
</evidence>
<accession>A0A165GE37</accession>
<sequence length="148" mass="16908">MGTSILLARAFVHATLDCAAFHSDDKLGLFGRSTQQKNHGNSRRDPWSLRFEQLRRRPRLVLFEVTLAPDRQRRVPCLHPQSDLLTPLPLWSSGRARFPSQGSSSTFAARDRRAGATRNFGSRSAKSRRPDSVVRPSFKFLRRYCLKN</sequence>
<proteinExistence type="predicted"/>